<feature type="compositionally biased region" description="Polar residues" evidence="1">
    <location>
        <begin position="226"/>
        <end position="237"/>
    </location>
</feature>
<accession>A0A438C4L7</accession>
<name>A0A438C4L7_VITVI</name>
<dbReference type="GO" id="GO:0003676">
    <property type="term" value="F:nucleic acid binding"/>
    <property type="evidence" value="ECO:0007669"/>
    <property type="project" value="InterPro"/>
</dbReference>
<organism evidence="2 3">
    <name type="scientific">Vitis vinifera</name>
    <name type="common">Grape</name>
    <dbReference type="NCBI Taxonomy" id="29760"/>
    <lineage>
        <taxon>Eukaryota</taxon>
        <taxon>Viridiplantae</taxon>
        <taxon>Streptophyta</taxon>
        <taxon>Embryophyta</taxon>
        <taxon>Tracheophyta</taxon>
        <taxon>Spermatophyta</taxon>
        <taxon>Magnoliopsida</taxon>
        <taxon>eudicotyledons</taxon>
        <taxon>Gunneridae</taxon>
        <taxon>Pentapetalae</taxon>
        <taxon>rosids</taxon>
        <taxon>Vitales</taxon>
        <taxon>Vitaceae</taxon>
        <taxon>Viteae</taxon>
        <taxon>Vitis</taxon>
    </lineage>
</organism>
<feature type="compositionally biased region" description="Basic and acidic residues" evidence="1">
    <location>
        <begin position="245"/>
        <end position="255"/>
    </location>
</feature>
<feature type="compositionally biased region" description="Basic residues" evidence="1">
    <location>
        <begin position="175"/>
        <end position="189"/>
    </location>
</feature>
<comment type="caution">
    <text evidence="2">The sequence shown here is derived from an EMBL/GenBank/DDBJ whole genome shotgun (WGS) entry which is preliminary data.</text>
</comment>
<evidence type="ECO:0000313" key="3">
    <source>
        <dbReference type="Proteomes" id="UP000288805"/>
    </source>
</evidence>
<feature type="region of interest" description="Disordered" evidence="1">
    <location>
        <begin position="175"/>
        <end position="269"/>
    </location>
</feature>
<evidence type="ECO:0000313" key="2">
    <source>
        <dbReference type="EMBL" id="RVW18203.1"/>
    </source>
</evidence>
<protein>
    <submittedName>
        <fullName evidence="2">Uncharacterized protein</fullName>
    </submittedName>
</protein>
<evidence type="ECO:0000256" key="1">
    <source>
        <dbReference type="SAM" id="MobiDB-lite"/>
    </source>
</evidence>
<dbReference type="AlphaFoldDB" id="A0A438C4L7"/>
<dbReference type="Gene3D" id="3.30.420.10">
    <property type="entry name" value="Ribonuclease H-like superfamily/Ribonuclease H"/>
    <property type="match status" value="1"/>
</dbReference>
<dbReference type="EMBL" id="QGNW01002544">
    <property type="protein sequence ID" value="RVW18203.1"/>
    <property type="molecule type" value="Genomic_DNA"/>
</dbReference>
<sequence>MKVVNTSRRDWSVKLHESLWAYRTAYKSILGVSPYHLVYGKACHLPVEVQYKAWWAIKTLNMDLNRVGMKRFLDLNEMEELRNDAYINSNIAKQRLKREFQTEEKQGILQHQKSLAKILQHQIPNAKILQHLKFTCRKFSQGLPTISQPVFTLQTHVKCQRFLYEIPTIRRKAKAHRHLAKQFPHHSTPRGHQEEEETSASRPFLAMARIRGGHTEPSTSHEDRPSSSTPQDSSQAPTIPFLRDLSPRETSKHAQPDSQGPANSQHPFDITPEAIIKRPMGMRQQLDLWDSFELLQRYHLERLMTPREFFYPRVAMEFYQSMTTQGAQSPIAIHFSIDGRQGILEARHIIEALHIPFQPEDLAYFRQWSPISQRDMVRILSRWISRDSFLLCKEFPIWDAPRYLRAFYTGPYHLIMDAFLYFEEKVHRKKLQRADTIPLLFPRLLCHILEHIGYPTEPYLERHHHCREHFTLDQWTQLAGKNLMESAPEAAPPRPASLAAFTDLPATPPIPPTTPPTSEDFITVSGMEFCAMINLFKTLTAMHNALFQHMTDIRAQQDQHTAILRQIQQHLGLPPPQTDILGPSEPRAPAEETIIADVLPQASHEAATEPLIHAQLANAQLPCTSNFARWSSNFARCEIVPQLDAVVYRRPYLPHVSSNRTRFEALDS</sequence>
<dbReference type="Proteomes" id="UP000288805">
    <property type="component" value="Unassembled WGS sequence"/>
</dbReference>
<proteinExistence type="predicted"/>
<dbReference type="InterPro" id="IPR036397">
    <property type="entry name" value="RNaseH_sf"/>
</dbReference>
<feature type="compositionally biased region" description="Polar residues" evidence="1">
    <location>
        <begin position="256"/>
        <end position="266"/>
    </location>
</feature>
<reference evidence="2 3" key="1">
    <citation type="journal article" date="2018" name="PLoS Genet.">
        <title>Population sequencing reveals clonal diversity and ancestral inbreeding in the grapevine cultivar Chardonnay.</title>
        <authorList>
            <person name="Roach M.J."/>
            <person name="Johnson D.L."/>
            <person name="Bohlmann J."/>
            <person name="van Vuuren H.J."/>
            <person name="Jones S.J."/>
            <person name="Pretorius I.S."/>
            <person name="Schmidt S.A."/>
            <person name="Borneman A.R."/>
        </authorList>
    </citation>
    <scope>NUCLEOTIDE SEQUENCE [LARGE SCALE GENOMIC DNA]</scope>
    <source>
        <strain evidence="3">cv. Chardonnay</strain>
        <tissue evidence="2">Leaf</tissue>
    </source>
</reference>
<gene>
    <name evidence="2" type="ORF">CK203_106152</name>
</gene>